<proteinExistence type="predicted"/>
<organism evidence="1 2">
    <name type="scientific">Bacillus cereus</name>
    <dbReference type="NCBI Taxonomy" id="1396"/>
    <lineage>
        <taxon>Bacteria</taxon>
        <taxon>Bacillati</taxon>
        <taxon>Bacillota</taxon>
        <taxon>Bacilli</taxon>
        <taxon>Bacillales</taxon>
        <taxon>Bacillaceae</taxon>
        <taxon>Bacillus</taxon>
        <taxon>Bacillus cereus group</taxon>
    </lineage>
</organism>
<evidence type="ECO:0000313" key="1">
    <source>
        <dbReference type="EMBL" id="PDZ94984.1"/>
    </source>
</evidence>
<evidence type="ECO:0000313" key="2">
    <source>
        <dbReference type="Proteomes" id="UP000219922"/>
    </source>
</evidence>
<comment type="caution">
    <text evidence="1">The sequence shown here is derived from an EMBL/GenBank/DDBJ whole genome shotgun (WGS) entry which is preliminary data.</text>
</comment>
<accession>A0A9X6XVU7</accession>
<dbReference type="EMBL" id="NVMX01000080">
    <property type="protein sequence ID" value="PDZ94984.1"/>
    <property type="molecule type" value="Genomic_DNA"/>
</dbReference>
<gene>
    <name evidence="1" type="ORF">CON36_30895</name>
</gene>
<protein>
    <submittedName>
        <fullName evidence="1">Uncharacterized protein</fullName>
    </submittedName>
</protein>
<sequence length="119" mass="14219">MKHAVSREIGLALDCAIREFTLEAVLDVPKRFNRWNNECEPLNEISTYQLAQYIIEGYTYPKSKEEKIDSFVDWFQNYNEHIPYPTKNSSYRRGRRQALEEIEKKLVELNLLELETEME</sequence>
<name>A0A9X6XVU7_BACCE</name>
<dbReference type="AlphaFoldDB" id="A0A9X6XVU7"/>
<dbReference type="Proteomes" id="UP000219922">
    <property type="component" value="Unassembled WGS sequence"/>
</dbReference>
<dbReference type="RefSeq" id="WP_098006336.1">
    <property type="nucleotide sequence ID" value="NZ_NVMX01000080.1"/>
</dbReference>
<reference evidence="1 2" key="1">
    <citation type="submission" date="2017-09" db="EMBL/GenBank/DDBJ databases">
        <title>Large-scale bioinformatics analysis of Bacillus genomes uncovers conserved roles of natural products in bacterial physiology.</title>
        <authorList>
            <consortium name="Agbiome Team Llc"/>
            <person name="Bleich R.M."/>
            <person name="Grubbs K.J."/>
            <person name="Santa Maria K.C."/>
            <person name="Allen S.E."/>
            <person name="Farag S."/>
            <person name="Shank E.A."/>
            <person name="Bowers A."/>
        </authorList>
    </citation>
    <scope>NUCLEOTIDE SEQUENCE [LARGE SCALE GENOMIC DNA]</scope>
    <source>
        <strain evidence="1 2">AFS092789</strain>
    </source>
</reference>